<dbReference type="Pfam" id="PF07589">
    <property type="entry name" value="PEP-CTERM"/>
    <property type="match status" value="1"/>
</dbReference>
<proteinExistence type="predicted"/>
<dbReference type="Proteomes" id="UP000189835">
    <property type="component" value="Unassembled WGS sequence"/>
</dbReference>
<comment type="caution">
    <text evidence="2">The sequence shown here is derived from an EMBL/GenBank/DDBJ whole genome shotgun (WGS) entry which is preliminary data.</text>
</comment>
<dbReference type="EMBL" id="MVGR01000001">
    <property type="protein sequence ID" value="OPF19915.1"/>
    <property type="molecule type" value="Genomic_DNA"/>
</dbReference>
<feature type="domain" description="Ice-binding protein C-terminal" evidence="1">
    <location>
        <begin position="185"/>
        <end position="206"/>
    </location>
</feature>
<evidence type="ECO:0000259" key="1">
    <source>
        <dbReference type="Pfam" id="PF07589"/>
    </source>
</evidence>
<evidence type="ECO:0000313" key="3">
    <source>
        <dbReference type="Proteomes" id="UP000189835"/>
    </source>
</evidence>
<organism evidence="2 3">
    <name type="scientific">Microcystis aeruginosa KW</name>
    <dbReference type="NCBI Taxonomy" id="1960155"/>
    <lineage>
        <taxon>Bacteria</taxon>
        <taxon>Bacillati</taxon>
        <taxon>Cyanobacteriota</taxon>
        <taxon>Cyanophyceae</taxon>
        <taxon>Oscillatoriophycideae</taxon>
        <taxon>Chroococcales</taxon>
        <taxon>Microcystaceae</taxon>
        <taxon>Microcystis</taxon>
    </lineage>
</organism>
<evidence type="ECO:0000313" key="2">
    <source>
        <dbReference type="EMBL" id="OPF19915.1"/>
    </source>
</evidence>
<dbReference type="NCBIfam" id="TIGR02595">
    <property type="entry name" value="PEP_CTERM"/>
    <property type="match status" value="1"/>
</dbReference>
<gene>
    <name evidence="2" type="ORF">B1L04_00030</name>
</gene>
<sequence>MKFLRFCALFSVPIATVGITTCIVSLPSQAVELVFSSPGVIKGVNGVSFTLPSTGISKTYNIILERGTVNDIYGTPPLFDVFTEEDALAAMNASAQGINFYITNVSENLSFESLGTDAFYIPYFTDSVNVDVSSSKRKDLFPYFTDSVNVDVSSSKRKEQSPGLIEVGFIDLPVDVEVVYTRLIQVPEPTSILGLFSLGILGAGATIKRQVKRHHSIEKETTKIG</sequence>
<dbReference type="InterPro" id="IPR013424">
    <property type="entry name" value="Ice-binding_C"/>
</dbReference>
<name>A0A1V4BYS8_MICAE</name>
<reference evidence="2 3" key="1">
    <citation type="submission" date="2017-02" db="EMBL/GenBank/DDBJ databases">
        <title>Genome sequence of Microcystis aeruginosa KW.</title>
        <authorList>
            <person name="Oh H.-M."/>
            <person name="Ahn C.-Y."/>
            <person name="Jeong H."/>
            <person name="Srivastava A."/>
            <person name="Lee H.-G."/>
            <person name="Kang S.-R."/>
        </authorList>
    </citation>
    <scope>NUCLEOTIDE SEQUENCE [LARGE SCALE GENOMIC DNA]</scope>
    <source>
        <strain evidence="2 3">KW</strain>
    </source>
</reference>
<dbReference type="RefSeq" id="WP_079205361.1">
    <property type="nucleotide sequence ID" value="NZ_MVGR01000001.1"/>
</dbReference>
<protein>
    <recommendedName>
        <fullName evidence="1">Ice-binding protein C-terminal domain-containing protein</fullName>
    </recommendedName>
</protein>
<accession>A0A1V4BYS8</accession>
<dbReference type="AlphaFoldDB" id="A0A1V4BYS8"/>